<organism evidence="2 3">
    <name type="scientific">Peptococcus niger</name>
    <dbReference type="NCBI Taxonomy" id="2741"/>
    <lineage>
        <taxon>Bacteria</taxon>
        <taxon>Bacillati</taxon>
        <taxon>Bacillota</taxon>
        <taxon>Clostridia</taxon>
        <taxon>Eubacteriales</taxon>
        <taxon>Peptococcaceae</taxon>
        <taxon>Peptococcus</taxon>
    </lineage>
</organism>
<keyword evidence="1" id="KW-0732">Signal</keyword>
<dbReference type="Proteomes" id="UP000198995">
    <property type="component" value="Unassembled WGS sequence"/>
</dbReference>
<feature type="signal peptide" evidence="1">
    <location>
        <begin position="1"/>
        <end position="25"/>
    </location>
</feature>
<evidence type="ECO:0000313" key="3">
    <source>
        <dbReference type="Proteomes" id="UP000198995"/>
    </source>
</evidence>
<dbReference type="RefSeq" id="WP_091791902.1">
    <property type="nucleotide sequence ID" value="NZ_FNAF01000007.1"/>
</dbReference>
<dbReference type="AlphaFoldDB" id="A0A1G6XLF8"/>
<reference evidence="2 3" key="1">
    <citation type="submission" date="2016-10" db="EMBL/GenBank/DDBJ databases">
        <authorList>
            <person name="de Groot N.N."/>
        </authorList>
    </citation>
    <scope>NUCLEOTIDE SEQUENCE [LARGE SCALE GENOMIC DNA]</scope>
    <source>
        <strain evidence="2 3">DSM 20475</strain>
    </source>
</reference>
<evidence type="ECO:0000313" key="2">
    <source>
        <dbReference type="EMBL" id="SDD78137.1"/>
    </source>
</evidence>
<proteinExistence type="predicted"/>
<accession>A0A1G6XLF8</accession>
<evidence type="ECO:0008006" key="4">
    <source>
        <dbReference type="Google" id="ProtNLM"/>
    </source>
</evidence>
<sequence length="212" mass="23918">MLKKYLPPCLLLAMLCFLLPSTLYASEENGIDEQPVEQSGHWDPQVNSGCEPLTDWEIALNKKSDQMLIELGKAYTAYYSDKISLEQLMTIENKLYAEVYPEDTDYLSPESQNMRMESTRMAKERLASMPEKASLPGDKNLFAIGDWEDKYLLMPYEYQSTLYNCGPTSAVNVVNGYNGYAYYTQSKAAALLGTTTNGTEHIATFIKISPPR</sequence>
<protein>
    <recommendedName>
        <fullName evidence="4">Peptidase C39-like domain-containing protein</fullName>
    </recommendedName>
</protein>
<feature type="chain" id="PRO_5011466300" description="Peptidase C39-like domain-containing protein" evidence="1">
    <location>
        <begin position="26"/>
        <end position="212"/>
    </location>
</feature>
<keyword evidence="3" id="KW-1185">Reference proteome</keyword>
<gene>
    <name evidence="2" type="ORF">SAMN04489866_1072</name>
</gene>
<name>A0A1G6XLF8_PEPNI</name>
<dbReference type="EMBL" id="FNAF01000007">
    <property type="protein sequence ID" value="SDD78137.1"/>
    <property type="molecule type" value="Genomic_DNA"/>
</dbReference>
<evidence type="ECO:0000256" key="1">
    <source>
        <dbReference type="SAM" id="SignalP"/>
    </source>
</evidence>